<keyword evidence="3" id="KW-1185">Reference proteome</keyword>
<dbReference type="PANTHER" id="PTHR45682">
    <property type="entry name" value="AGAP008228-PA"/>
    <property type="match status" value="1"/>
</dbReference>
<feature type="compositionally biased region" description="Basic and acidic residues" evidence="2">
    <location>
        <begin position="185"/>
        <end position="195"/>
    </location>
</feature>
<dbReference type="PRINTS" id="PR01908">
    <property type="entry name" value="ADSPHPHTASE"/>
</dbReference>
<protein>
    <submittedName>
        <fullName evidence="4">Dual specificity protein phosphatase 13 isoform X2</fullName>
    </submittedName>
</protein>
<evidence type="ECO:0000313" key="3">
    <source>
        <dbReference type="Proteomes" id="UP000694857"/>
    </source>
</evidence>
<evidence type="ECO:0000313" key="4">
    <source>
        <dbReference type="RefSeq" id="XP_036683844.1"/>
    </source>
</evidence>
<dbReference type="GO" id="GO:0043409">
    <property type="term" value="P:negative regulation of MAPK cascade"/>
    <property type="evidence" value="ECO:0007669"/>
    <property type="project" value="TreeGrafter"/>
</dbReference>
<dbReference type="Gene3D" id="3.90.190.10">
    <property type="entry name" value="Protein tyrosine phosphatase superfamily"/>
    <property type="match status" value="1"/>
</dbReference>
<dbReference type="GeneID" id="118882353"/>
<organism evidence="3 4">
    <name type="scientific">Balaenoptera musculus</name>
    <name type="common">Blue whale</name>
    <dbReference type="NCBI Taxonomy" id="9771"/>
    <lineage>
        <taxon>Eukaryota</taxon>
        <taxon>Metazoa</taxon>
        <taxon>Chordata</taxon>
        <taxon>Craniata</taxon>
        <taxon>Vertebrata</taxon>
        <taxon>Euteleostomi</taxon>
        <taxon>Mammalia</taxon>
        <taxon>Eutheria</taxon>
        <taxon>Laurasiatheria</taxon>
        <taxon>Artiodactyla</taxon>
        <taxon>Whippomorpha</taxon>
        <taxon>Cetacea</taxon>
        <taxon>Mysticeti</taxon>
        <taxon>Balaenopteridae</taxon>
        <taxon>Balaenoptera</taxon>
    </lineage>
</organism>
<proteinExistence type="predicted"/>
<feature type="active site" description="Phosphocysteine intermediate" evidence="1">
    <location>
        <position position="149"/>
    </location>
</feature>
<dbReference type="GO" id="GO:0005737">
    <property type="term" value="C:cytoplasm"/>
    <property type="evidence" value="ECO:0007669"/>
    <property type="project" value="TreeGrafter"/>
</dbReference>
<dbReference type="GO" id="GO:0008138">
    <property type="term" value="F:protein tyrosine/serine/threonine phosphatase activity"/>
    <property type="evidence" value="ECO:0007669"/>
    <property type="project" value="InterPro"/>
</dbReference>
<gene>
    <name evidence="4" type="primary">DUSP13</name>
</gene>
<dbReference type="PRINTS" id="PR01909">
    <property type="entry name" value="ADSPHPHTASEA"/>
</dbReference>
<dbReference type="AlphaFoldDB" id="A0A8B8VG45"/>
<accession>A0A8B8VG45</accession>
<evidence type="ECO:0000256" key="2">
    <source>
        <dbReference type="SAM" id="MobiDB-lite"/>
    </source>
</evidence>
<feature type="region of interest" description="Disordered" evidence="2">
    <location>
        <begin position="162"/>
        <end position="228"/>
    </location>
</feature>
<dbReference type="InterPro" id="IPR029021">
    <property type="entry name" value="Prot-tyrosine_phosphatase-like"/>
</dbReference>
<name>A0A8B8VG45_BALMU</name>
<sequence>MTLERQRGVTAETEGQVGWPMAEASLPQLRADAEATPCPSVLELEELLRAGKFSSSRVDEVWPNLYIGDAATANNRFELWKLGITHVLNAAHGGLYCQGSPDFYGSTVSYLGVPAHDLPEFDISAYFSSAADFIHRALSTPGELVLTPCHRALPLCHPGAGPAGAAGGSGPETASSVQRQAAGSREQKVPVREDLSLGQIPPQDGLAAETGPPEAQDPRGRPGAPLPATHAGLAAALAVGPSGCRAEPHQRSLAQPLPGRCVRSPGQEQADPAGHHPHRECRRRQVSGGHRCQVLPWHALGVLWHRG</sequence>
<reference evidence="4" key="1">
    <citation type="submission" date="2025-08" db="UniProtKB">
        <authorList>
            <consortium name="RefSeq"/>
        </authorList>
    </citation>
    <scope>IDENTIFICATION</scope>
    <source>
        <tissue evidence="4">Epidermis and Blubber</tissue>
    </source>
</reference>
<dbReference type="GO" id="GO:0033549">
    <property type="term" value="F:MAP kinase phosphatase activity"/>
    <property type="evidence" value="ECO:0007669"/>
    <property type="project" value="TreeGrafter"/>
</dbReference>
<dbReference type="RefSeq" id="XP_036683844.1">
    <property type="nucleotide sequence ID" value="XM_036827949.1"/>
</dbReference>
<dbReference type="Proteomes" id="UP000694857">
    <property type="component" value="Chromosome 16"/>
</dbReference>
<evidence type="ECO:0000256" key="1">
    <source>
        <dbReference type="PIRSR" id="PIRSR620405-1"/>
    </source>
</evidence>
<dbReference type="PANTHER" id="PTHR45682:SF3">
    <property type="entry name" value="DUAL SPECIFICITY PROTEIN PHOSPHATASE"/>
    <property type="match status" value="1"/>
</dbReference>
<dbReference type="SUPFAM" id="SSF52799">
    <property type="entry name" value="(Phosphotyrosine protein) phosphatases II"/>
    <property type="match status" value="1"/>
</dbReference>
<feature type="region of interest" description="Disordered" evidence="2">
    <location>
        <begin position="255"/>
        <end position="279"/>
    </location>
</feature>
<dbReference type="InterPro" id="IPR020405">
    <property type="entry name" value="Atypical_DUSP_subfamA"/>
</dbReference>
<dbReference type="CTD" id="51207"/>